<dbReference type="PANTHER" id="PTHR31321:SF120">
    <property type="entry name" value="PECTINESTERASE 52-RELATED"/>
    <property type="match status" value="1"/>
</dbReference>
<dbReference type="Gene3D" id="2.160.20.10">
    <property type="entry name" value="Single-stranded right-handed beta-helix, Pectin lyase-like"/>
    <property type="match status" value="2"/>
</dbReference>
<evidence type="ECO:0000256" key="7">
    <source>
        <dbReference type="ARBA" id="ARBA00047928"/>
    </source>
</evidence>
<dbReference type="UniPathway" id="UPA00545">
    <property type="reaction ID" value="UER00823"/>
</dbReference>
<evidence type="ECO:0000313" key="12">
    <source>
        <dbReference type="Proteomes" id="UP000187203"/>
    </source>
</evidence>
<reference evidence="12" key="1">
    <citation type="submission" date="2013-09" db="EMBL/GenBank/DDBJ databases">
        <title>Corchorus olitorius genome sequencing.</title>
        <authorList>
            <person name="Alam M."/>
            <person name="Haque M.S."/>
            <person name="Islam M.S."/>
            <person name="Emdad E.M."/>
            <person name="Islam M.M."/>
            <person name="Ahmed B."/>
            <person name="Halim A."/>
            <person name="Hossen Q.M.M."/>
            <person name="Hossain M.Z."/>
            <person name="Ahmed R."/>
            <person name="Khan M.M."/>
            <person name="Islam R."/>
            <person name="Rashid M.M."/>
            <person name="Khan S.A."/>
            <person name="Rahman M.S."/>
            <person name="Alam M."/>
            <person name="Yahiya A.S."/>
            <person name="Khan M.S."/>
            <person name="Azam M.S."/>
            <person name="Haque T."/>
            <person name="Lashkar M.Z.H."/>
            <person name="Akhand A.I."/>
            <person name="Morshed G."/>
            <person name="Roy S."/>
            <person name="Uddin K.S."/>
            <person name="Rabeya T."/>
            <person name="Hossain A.S."/>
            <person name="Chowdhury A."/>
            <person name="Snigdha A.R."/>
            <person name="Mortoza M.S."/>
            <person name="Matin S.A."/>
            <person name="Hoque S.M.E."/>
            <person name="Islam M.K."/>
            <person name="Roy D.K."/>
            <person name="Haider R."/>
            <person name="Moosa M.M."/>
            <person name="Elias S.M."/>
            <person name="Hasan A.M."/>
            <person name="Jahan S."/>
            <person name="Shafiuddin M."/>
            <person name="Mahmood N."/>
            <person name="Shommy N.S."/>
        </authorList>
    </citation>
    <scope>NUCLEOTIDE SEQUENCE [LARGE SCALE GENOMIC DNA]</scope>
    <source>
        <strain evidence="12">cv. O-4</strain>
    </source>
</reference>
<dbReference type="EC" id="3.1.1.11" evidence="3 9"/>
<comment type="pathway">
    <text evidence="1 9">Glycan metabolism; pectin degradation; 2-dehydro-3-deoxy-D-gluconate from pectin: step 1/5.</text>
</comment>
<evidence type="ECO:0000259" key="10">
    <source>
        <dbReference type="Pfam" id="PF01095"/>
    </source>
</evidence>
<dbReference type="PANTHER" id="PTHR31321">
    <property type="entry name" value="ACYL-COA THIOESTER HYDROLASE YBHC-RELATED"/>
    <property type="match status" value="1"/>
</dbReference>
<dbReference type="SUPFAM" id="SSF51126">
    <property type="entry name" value="Pectin lyase-like"/>
    <property type="match status" value="2"/>
</dbReference>
<name>A0A1R3KQJ6_9ROSI</name>
<dbReference type="PROSITE" id="PS00800">
    <property type="entry name" value="PECTINESTERASE_1"/>
    <property type="match status" value="1"/>
</dbReference>
<evidence type="ECO:0000256" key="6">
    <source>
        <dbReference type="ARBA" id="ARBA00023180"/>
    </source>
</evidence>
<dbReference type="InterPro" id="IPR000070">
    <property type="entry name" value="Pectinesterase_cat"/>
</dbReference>
<keyword evidence="5 9" id="KW-0063">Aspartyl esterase</keyword>
<feature type="domain" description="Pectinesterase catalytic" evidence="10">
    <location>
        <begin position="354"/>
        <end position="651"/>
    </location>
</feature>
<evidence type="ECO:0000256" key="3">
    <source>
        <dbReference type="ARBA" id="ARBA00013229"/>
    </source>
</evidence>
<dbReference type="InterPro" id="IPR011050">
    <property type="entry name" value="Pectin_lyase_fold/virulence"/>
</dbReference>
<keyword evidence="9" id="KW-0961">Cell wall biogenesis/degradation</keyword>
<evidence type="ECO:0000256" key="1">
    <source>
        <dbReference type="ARBA" id="ARBA00005184"/>
    </source>
</evidence>
<dbReference type="InterPro" id="IPR018040">
    <property type="entry name" value="Pectinesterase_Tyr_AS"/>
</dbReference>
<dbReference type="FunFam" id="2.160.20.10:FF:000013">
    <property type="entry name" value="Pectinesterase"/>
    <property type="match status" value="2"/>
</dbReference>
<evidence type="ECO:0000313" key="11">
    <source>
        <dbReference type="EMBL" id="OMP09372.1"/>
    </source>
</evidence>
<dbReference type="STRING" id="93759.A0A1R3KQJ6"/>
<comment type="catalytic activity">
    <reaction evidence="7 9">
        <text>[(1-&gt;4)-alpha-D-galacturonosyl methyl ester](n) + n H2O = [(1-&gt;4)-alpha-D-galacturonosyl](n) + n methanol + n H(+)</text>
        <dbReference type="Rhea" id="RHEA:22380"/>
        <dbReference type="Rhea" id="RHEA-COMP:14570"/>
        <dbReference type="Rhea" id="RHEA-COMP:14573"/>
        <dbReference type="ChEBI" id="CHEBI:15377"/>
        <dbReference type="ChEBI" id="CHEBI:15378"/>
        <dbReference type="ChEBI" id="CHEBI:17790"/>
        <dbReference type="ChEBI" id="CHEBI:140522"/>
        <dbReference type="ChEBI" id="CHEBI:140523"/>
        <dbReference type="EC" id="3.1.1.11"/>
    </reaction>
</comment>
<protein>
    <recommendedName>
        <fullName evidence="3 9">Pectinesterase</fullName>
        <ecNumber evidence="3 9">3.1.1.11</ecNumber>
    </recommendedName>
</protein>
<keyword evidence="4 9" id="KW-0378">Hydrolase</keyword>
<sequence length="661" mass="73674">MLDSWWYLKMQYLLLFSFLFMSTIADVRKMKIDVITKTIIVDQSGNGNFITIQKAIDSVPSRNAAWTRIHVKAGIYNEKVNIPQDKPRILLEGESRRNTIIQFGDGGDSIQSSTFSLSAEEVVVMDITFKNTHNLKPGNPLTWAPAALINADKAAFYRCGFISLQDTLTDSQGRHYFESCYIEGALDFIWGNGRSIYQNCILNVTASLLGRGHTAYITAQGRDSSIDASGFVFKYCLVLGTGPAYLGRAYKKHARVLFYRTKMSNIIAPKGWSAWNHVGKEDSIHFAEVDCEGPGADKSKRVPWEKNLSPEDLSFLLNFDVFNLTPFVLISLALCLKISIAVDCDGGSKFSSTIVVDKSGHGQFQTVQSAINSIPPNNNRWIKLQIKPGVYKEKVNISRDKPCIFLEGQDPSVTIITFDAHERTDLSTTFTFAADNIVAKGITFKNSFNHPWLLKRLSSNEVSVPGVTQAVAARILGDKSAFFGCRFLGLQDTLWSARGRHYFSSCYIEGGVDFIFGNGQSFFEDCSINVTGGAFESQIGKGYITAQGRESPKDPSGFVFKRGRIFGTLKHYLGRAWGPYARVIFHHTTLASEVVPLGWFAWLYPGKEQNFMYAEVNCQGPGSDTSGRVPWEKKLNLSQVQQFSRSSFIDHDGWIGKLPLS</sequence>
<comment type="caution">
    <text evidence="11">The sequence shown here is derived from an EMBL/GenBank/DDBJ whole genome shotgun (WGS) entry which is preliminary data.</text>
</comment>
<evidence type="ECO:0000256" key="9">
    <source>
        <dbReference type="RuleBase" id="RU000589"/>
    </source>
</evidence>
<organism evidence="11 12">
    <name type="scientific">Corchorus olitorius</name>
    <dbReference type="NCBI Taxonomy" id="93759"/>
    <lineage>
        <taxon>Eukaryota</taxon>
        <taxon>Viridiplantae</taxon>
        <taxon>Streptophyta</taxon>
        <taxon>Embryophyta</taxon>
        <taxon>Tracheophyta</taxon>
        <taxon>Spermatophyta</taxon>
        <taxon>Magnoliopsida</taxon>
        <taxon>eudicotyledons</taxon>
        <taxon>Gunneridae</taxon>
        <taxon>Pentapetalae</taxon>
        <taxon>rosids</taxon>
        <taxon>malvids</taxon>
        <taxon>Malvales</taxon>
        <taxon>Malvaceae</taxon>
        <taxon>Grewioideae</taxon>
        <taxon>Apeibeae</taxon>
        <taxon>Corchorus</taxon>
    </lineage>
</organism>
<comment type="similarity">
    <text evidence="2">Belongs to the pectinesterase family.</text>
</comment>
<comment type="subcellular location">
    <subcellularLocation>
        <location evidence="9">Secreted</location>
        <location evidence="9">Cell wall</location>
    </subcellularLocation>
</comment>
<dbReference type="GO" id="GO:0042545">
    <property type="term" value="P:cell wall modification"/>
    <property type="evidence" value="ECO:0007669"/>
    <property type="project" value="UniProtKB-UniRule"/>
</dbReference>
<keyword evidence="9" id="KW-0964">Secreted</keyword>
<evidence type="ECO:0000256" key="2">
    <source>
        <dbReference type="ARBA" id="ARBA00008891"/>
    </source>
</evidence>
<dbReference type="OrthoDB" id="2019149at2759"/>
<evidence type="ECO:0000256" key="8">
    <source>
        <dbReference type="ARBA" id="ARBA00057335"/>
    </source>
</evidence>
<proteinExistence type="inferred from homology"/>
<dbReference type="InterPro" id="IPR012334">
    <property type="entry name" value="Pectin_lyas_fold"/>
</dbReference>
<evidence type="ECO:0000256" key="4">
    <source>
        <dbReference type="ARBA" id="ARBA00022801"/>
    </source>
</evidence>
<keyword evidence="6" id="KW-0325">Glycoprotein</keyword>
<dbReference type="EMBL" id="AWUE01012367">
    <property type="protein sequence ID" value="OMP09372.1"/>
    <property type="molecule type" value="Genomic_DNA"/>
</dbReference>
<feature type="domain" description="Pectinesterase catalytic" evidence="10">
    <location>
        <begin position="39"/>
        <end position="306"/>
    </location>
</feature>
<dbReference type="GO" id="GO:0045490">
    <property type="term" value="P:pectin catabolic process"/>
    <property type="evidence" value="ECO:0007669"/>
    <property type="project" value="UniProtKB-UniRule"/>
</dbReference>
<keyword evidence="9" id="KW-0134">Cell wall</keyword>
<dbReference type="GO" id="GO:0030599">
    <property type="term" value="F:pectinesterase activity"/>
    <property type="evidence" value="ECO:0007669"/>
    <property type="project" value="UniProtKB-UniRule"/>
</dbReference>
<comment type="function">
    <text evidence="8 9">Acts in the modification of cell walls via demethylesterification of cell wall pectin.</text>
</comment>
<keyword evidence="12" id="KW-1185">Reference proteome</keyword>
<evidence type="ECO:0000256" key="5">
    <source>
        <dbReference type="ARBA" id="ARBA00023085"/>
    </source>
</evidence>
<accession>A0A1R3KQJ6</accession>
<gene>
    <name evidence="11" type="ORF">COLO4_05542</name>
</gene>
<dbReference type="Pfam" id="PF01095">
    <property type="entry name" value="Pectinesterase"/>
    <property type="match status" value="2"/>
</dbReference>
<dbReference type="Proteomes" id="UP000187203">
    <property type="component" value="Unassembled WGS sequence"/>
</dbReference>
<dbReference type="AlphaFoldDB" id="A0A1R3KQJ6"/>